<feature type="region of interest" description="Disordered" evidence="1">
    <location>
        <begin position="66"/>
        <end position="111"/>
    </location>
</feature>
<sequence>MNDGGVRDRRLTRLPIAAGNIRFQIVCVKFLRGDVPAQSRVATNHNTIIGPIVIQMPRQSGPISTFADRPADAKSTQEIASEPVNPATTSTTTTNATSPYSPPSGSTSGSYKPIADTDVEISLKSLGLTGVPRTVIATVLSVGLSVVGYWCAAPYLVPGLRDVATEIKEVPGFAPLATRFLEIAGLALTEHTNWYDAGLLAFLGKIPHLHLLHSNFNVDLPTLAFFTVLDLACLLIPVFLCFPQRFPGRSVIVEEISPARKVKVEKDHVLTTLLSLLASTILSITIYTASKTFFPGLLLTHLKTVRTLVAIPLPLLIAGLLPAGYAFQEIVTKHGLVSGWWHVMAAIAVVSGTGIYYGVKGVDGSGVVGVLSSWVAATILAALGLSWAAEVPVLG</sequence>
<dbReference type="Proteomes" id="UP000033140">
    <property type="component" value="Unassembled WGS sequence"/>
</dbReference>
<evidence type="ECO:0000313" key="3">
    <source>
        <dbReference type="EMBL" id="GAO48423.1"/>
    </source>
</evidence>
<accession>A0A0E9NF39</accession>
<name>A0A0E9NF39_SAICN</name>
<reference evidence="3 4" key="2">
    <citation type="journal article" date="2014" name="J. Gen. Appl. Microbiol.">
        <title>The early diverging ascomycetous budding yeast Saitoella complicata has three histone deacetylases belonging to the Clr6, Hos2, and Rpd3 lineages.</title>
        <authorList>
            <person name="Nishida H."/>
            <person name="Matsumoto T."/>
            <person name="Kondo S."/>
            <person name="Hamamoto M."/>
            <person name="Yoshikawa H."/>
        </authorList>
    </citation>
    <scope>NUCLEOTIDE SEQUENCE [LARGE SCALE GENOMIC DNA]</scope>
    <source>
        <strain evidence="3 4">NRRL Y-17804</strain>
    </source>
</reference>
<evidence type="ECO:0000256" key="1">
    <source>
        <dbReference type="SAM" id="MobiDB-lite"/>
    </source>
</evidence>
<keyword evidence="2" id="KW-0812">Transmembrane</keyword>
<organism evidence="3 4">
    <name type="scientific">Saitoella complicata (strain BCRC 22490 / CBS 7301 / JCM 7358 / NBRC 10748 / NRRL Y-17804)</name>
    <dbReference type="NCBI Taxonomy" id="698492"/>
    <lineage>
        <taxon>Eukaryota</taxon>
        <taxon>Fungi</taxon>
        <taxon>Dikarya</taxon>
        <taxon>Ascomycota</taxon>
        <taxon>Taphrinomycotina</taxon>
        <taxon>Taphrinomycotina incertae sedis</taxon>
        <taxon>Saitoella</taxon>
    </lineage>
</organism>
<feature type="transmembrane region" description="Helical" evidence="2">
    <location>
        <begin position="309"/>
        <end position="327"/>
    </location>
</feature>
<dbReference type="EMBL" id="BACD03000014">
    <property type="protein sequence ID" value="GAO48423.1"/>
    <property type="molecule type" value="Genomic_DNA"/>
</dbReference>
<proteinExistence type="predicted"/>
<reference evidence="3 4" key="1">
    <citation type="journal article" date="2011" name="J. Gen. Appl. Microbiol.">
        <title>Draft genome sequencing of the enigmatic yeast Saitoella complicata.</title>
        <authorList>
            <person name="Nishida H."/>
            <person name="Hamamoto M."/>
            <person name="Sugiyama J."/>
        </authorList>
    </citation>
    <scope>NUCLEOTIDE SEQUENCE [LARGE SCALE GENOMIC DNA]</scope>
    <source>
        <strain evidence="3 4">NRRL Y-17804</strain>
    </source>
</reference>
<feature type="transmembrane region" description="Helical" evidence="2">
    <location>
        <begin position="223"/>
        <end position="242"/>
    </location>
</feature>
<keyword evidence="4" id="KW-1185">Reference proteome</keyword>
<evidence type="ECO:0000313" key="4">
    <source>
        <dbReference type="Proteomes" id="UP000033140"/>
    </source>
</evidence>
<feature type="compositionally biased region" description="Low complexity" evidence="1">
    <location>
        <begin position="85"/>
        <end position="111"/>
    </location>
</feature>
<comment type="caution">
    <text evidence="3">The sequence shown here is derived from an EMBL/GenBank/DDBJ whole genome shotgun (WGS) entry which is preliminary data.</text>
</comment>
<dbReference type="AlphaFoldDB" id="A0A0E9NF39"/>
<feature type="transmembrane region" description="Helical" evidence="2">
    <location>
        <begin position="339"/>
        <end position="359"/>
    </location>
</feature>
<keyword evidence="2" id="KW-0472">Membrane</keyword>
<feature type="transmembrane region" description="Helical" evidence="2">
    <location>
        <begin position="269"/>
        <end position="289"/>
    </location>
</feature>
<protein>
    <submittedName>
        <fullName evidence="3">Uncharacterized protein</fullName>
    </submittedName>
</protein>
<keyword evidence="2" id="KW-1133">Transmembrane helix</keyword>
<feature type="transmembrane region" description="Helical" evidence="2">
    <location>
        <begin position="371"/>
        <end position="389"/>
    </location>
</feature>
<evidence type="ECO:0000256" key="2">
    <source>
        <dbReference type="SAM" id="Phobius"/>
    </source>
</evidence>
<reference evidence="3 4" key="3">
    <citation type="journal article" date="2015" name="Genome Announc.">
        <title>Draft Genome Sequence of the Archiascomycetous Yeast Saitoella complicata.</title>
        <authorList>
            <person name="Yamauchi K."/>
            <person name="Kondo S."/>
            <person name="Hamamoto M."/>
            <person name="Takahashi Y."/>
            <person name="Ogura Y."/>
            <person name="Hayashi T."/>
            <person name="Nishida H."/>
        </authorList>
    </citation>
    <scope>NUCLEOTIDE SEQUENCE [LARGE SCALE GENOMIC DNA]</scope>
    <source>
        <strain evidence="3 4">NRRL Y-17804</strain>
    </source>
</reference>
<gene>
    <name evidence="3" type="ORF">G7K_2596-t1</name>
</gene>
<feature type="transmembrane region" description="Helical" evidence="2">
    <location>
        <begin position="134"/>
        <end position="157"/>
    </location>
</feature>